<evidence type="ECO:0000313" key="3">
    <source>
        <dbReference type="EMBL" id="AZG77304.1"/>
    </source>
</evidence>
<sequence>MKAELTLSKILLSFALVFVAASLLSPRAATAAGWHYYDPECPIELGGNEPGGKSMKFVAMQPKKNVDRECIALPDVGPSVIVLDAADNELRDMNWDIRILRGKGPNGDADPEADIVGRLPVQKFRNGMVNFDQNFREPGEYVLYAKLTSDDGAKSFEGRHPFSVGLVTDEEIYLYIAFGVFVVVAGGVAFTLWRQGKLGFKIPDFSKTD</sequence>
<name>A0A3G8M6S9_9HYPH</name>
<reference evidence="3 4" key="1">
    <citation type="submission" date="2018-11" db="EMBL/GenBank/DDBJ databases">
        <title>Genome squencing of methanotrophic bacteria isolated from alkaline groundwater in Korea.</title>
        <authorList>
            <person name="Nguyen L.N."/>
        </authorList>
    </citation>
    <scope>NUCLEOTIDE SEQUENCE [LARGE SCALE GENOMIC DNA]</scope>
    <source>
        <strain evidence="3 4">GW6</strain>
    </source>
</reference>
<keyword evidence="1" id="KW-0812">Transmembrane</keyword>
<keyword evidence="1" id="KW-0472">Membrane</keyword>
<dbReference type="EMBL" id="CP034086">
    <property type="protein sequence ID" value="AZG77304.1"/>
    <property type="molecule type" value="Genomic_DNA"/>
</dbReference>
<evidence type="ECO:0000256" key="2">
    <source>
        <dbReference type="SAM" id="SignalP"/>
    </source>
</evidence>
<organism evidence="3 4">
    <name type="scientific">Methylocystis rosea</name>
    <dbReference type="NCBI Taxonomy" id="173366"/>
    <lineage>
        <taxon>Bacteria</taxon>
        <taxon>Pseudomonadati</taxon>
        <taxon>Pseudomonadota</taxon>
        <taxon>Alphaproteobacteria</taxon>
        <taxon>Hyphomicrobiales</taxon>
        <taxon>Methylocystaceae</taxon>
        <taxon>Methylocystis</taxon>
    </lineage>
</organism>
<dbReference type="Proteomes" id="UP000273982">
    <property type="component" value="Chromosome"/>
</dbReference>
<gene>
    <name evidence="3" type="ORF">EHO51_11480</name>
</gene>
<keyword evidence="1" id="KW-1133">Transmembrane helix</keyword>
<proteinExistence type="predicted"/>
<dbReference type="KEGG" id="mros:EHO51_11480"/>
<dbReference type="AlphaFoldDB" id="A0A3G8M6S9"/>
<protein>
    <submittedName>
        <fullName evidence="3">Uncharacterized protein</fullName>
    </submittedName>
</protein>
<feature type="signal peptide" evidence="2">
    <location>
        <begin position="1"/>
        <end position="31"/>
    </location>
</feature>
<evidence type="ECO:0000313" key="4">
    <source>
        <dbReference type="Proteomes" id="UP000273982"/>
    </source>
</evidence>
<feature type="transmembrane region" description="Helical" evidence="1">
    <location>
        <begin position="172"/>
        <end position="193"/>
    </location>
</feature>
<evidence type="ECO:0000256" key="1">
    <source>
        <dbReference type="SAM" id="Phobius"/>
    </source>
</evidence>
<accession>A0A3G8M6S9</accession>
<feature type="chain" id="PRO_5018110457" evidence="2">
    <location>
        <begin position="32"/>
        <end position="209"/>
    </location>
</feature>
<keyword evidence="2" id="KW-0732">Signal</keyword>